<evidence type="ECO:0000256" key="3">
    <source>
        <dbReference type="ARBA" id="ARBA00005117"/>
    </source>
</evidence>
<evidence type="ECO:0000256" key="9">
    <source>
        <dbReference type="SAM" id="MobiDB-lite"/>
    </source>
</evidence>
<dbReference type="InterPro" id="IPR002587">
    <property type="entry name" value="Myo-inos-1-P_Synthase"/>
</dbReference>
<comment type="pathway">
    <text evidence="3">Polyol metabolism; myo-inositol biosynthesis; myo-inositol from D-glucose 6-phosphate: step 1/2.</text>
</comment>
<keyword evidence="7" id="KW-0398">Inositol biosynthesis</keyword>
<evidence type="ECO:0000256" key="6">
    <source>
        <dbReference type="ARBA" id="ARBA00017761"/>
    </source>
</evidence>
<feature type="region of interest" description="Disordered" evidence="9">
    <location>
        <begin position="192"/>
        <end position="222"/>
    </location>
</feature>
<evidence type="ECO:0000256" key="2">
    <source>
        <dbReference type="ARBA" id="ARBA00001911"/>
    </source>
</evidence>
<dbReference type="PANTHER" id="PTHR11510">
    <property type="entry name" value="MYO-INOSITOL-1 PHOSPHATE SYNTHASE"/>
    <property type="match status" value="1"/>
</dbReference>
<comment type="similarity">
    <text evidence="4">Belongs to the myo-inositol 1-phosphate synthase family.</text>
</comment>
<evidence type="ECO:0000256" key="8">
    <source>
        <dbReference type="ARBA" id="ARBA00025559"/>
    </source>
</evidence>
<organism evidence="11 12">
    <name type="scientific">Saguinus oedipus</name>
    <name type="common">Cotton-top tamarin</name>
    <name type="synonym">Oedipomidas oedipus</name>
    <dbReference type="NCBI Taxonomy" id="9490"/>
    <lineage>
        <taxon>Eukaryota</taxon>
        <taxon>Metazoa</taxon>
        <taxon>Chordata</taxon>
        <taxon>Craniata</taxon>
        <taxon>Vertebrata</taxon>
        <taxon>Euteleostomi</taxon>
        <taxon>Mammalia</taxon>
        <taxon>Eutheria</taxon>
        <taxon>Euarchontoglires</taxon>
        <taxon>Primates</taxon>
        <taxon>Haplorrhini</taxon>
        <taxon>Platyrrhini</taxon>
        <taxon>Cebidae</taxon>
        <taxon>Callitrichinae</taxon>
        <taxon>Saguinus</taxon>
    </lineage>
</organism>
<dbReference type="Gene3D" id="3.40.50.720">
    <property type="entry name" value="NAD(P)-binding Rossmann-like Domain"/>
    <property type="match status" value="1"/>
</dbReference>
<dbReference type="SUPFAM" id="SSF51735">
    <property type="entry name" value="NAD(P)-binding Rossmann-fold domains"/>
    <property type="match status" value="1"/>
</dbReference>
<protein>
    <recommendedName>
        <fullName evidence="6">Inositol-3-phosphate synthase 1</fullName>
        <ecNumber evidence="5">5.5.1.4</ecNumber>
    </recommendedName>
</protein>
<dbReference type="EMBL" id="JASSZA010000006">
    <property type="protein sequence ID" value="KAK2109075.1"/>
    <property type="molecule type" value="Genomic_DNA"/>
</dbReference>
<evidence type="ECO:0000256" key="1">
    <source>
        <dbReference type="ARBA" id="ARBA00000113"/>
    </source>
</evidence>
<comment type="catalytic activity">
    <reaction evidence="1">
        <text>D-glucose 6-phosphate = 1D-myo-inositol 3-phosphate</text>
        <dbReference type="Rhea" id="RHEA:10716"/>
        <dbReference type="ChEBI" id="CHEBI:58401"/>
        <dbReference type="ChEBI" id="CHEBI:61548"/>
        <dbReference type="EC" id="5.5.1.4"/>
    </reaction>
</comment>
<evidence type="ECO:0000313" key="12">
    <source>
        <dbReference type="Proteomes" id="UP001266305"/>
    </source>
</evidence>
<evidence type="ECO:0000256" key="4">
    <source>
        <dbReference type="ARBA" id="ARBA00010813"/>
    </source>
</evidence>
<dbReference type="InterPro" id="IPR013021">
    <property type="entry name" value="Myo-inos-1-P_Synthase_GAPDH"/>
</dbReference>
<proteinExistence type="inferred from homology"/>
<feature type="domain" description="Myo-inositol-1-phosphate synthase GAPDH-like" evidence="10">
    <location>
        <begin position="2"/>
        <end position="91"/>
    </location>
</feature>
<reference evidence="11 12" key="1">
    <citation type="submission" date="2023-05" db="EMBL/GenBank/DDBJ databases">
        <title>B98-5 Cell Line De Novo Hybrid Assembly: An Optical Mapping Approach.</title>
        <authorList>
            <person name="Kananen K."/>
            <person name="Auerbach J.A."/>
            <person name="Kautto E."/>
            <person name="Blachly J.S."/>
        </authorList>
    </citation>
    <scope>NUCLEOTIDE SEQUENCE [LARGE SCALE GENOMIC DNA]</scope>
    <source>
        <strain evidence="11">B95-8</strain>
        <tissue evidence="11">Cell line</tissue>
    </source>
</reference>
<evidence type="ECO:0000256" key="7">
    <source>
        <dbReference type="ARBA" id="ARBA00022550"/>
    </source>
</evidence>
<accession>A0ABQ9VIU3</accession>
<dbReference type="Proteomes" id="UP001266305">
    <property type="component" value="Unassembled WGS sequence"/>
</dbReference>
<keyword evidence="12" id="KW-1185">Reference proteome</keyword>
<comment type="caution">
    <text evidence="11">The sequence shown here is derived from an EMBL/GenBank/DDBJ whole genome shotgun (WGS) entry which is preliminary data.</text>
</comment>
<comment type="cofactor">
    <cofactor evidence="2">
        <name>NAD(+)</name>
        <dbReference type="ChEBI" id="CHEBI:57540"/>
    </cofactor>
</comment>
<dbReference type="EC" id="5.5.1.4" evidence="5"/>
<evidence type="ECO:0000313" key="11">
    <source>
        <dbReference type="EMBL" id="KAK2109075.1"/>
    </source>
</evidence>
<evidence type="ECO:0000256" key="5">
    <source>
        <dbReference type="ARBA" id="ARBA00012125"/>
    </source>
</evidence>
<sequence length="222" mass="24319">MSIMSYNYLGNNGQNQSAPLQFRSKEVSKSNVVDDMVQTNPLLYTPGEEPDHCVVIKYVPYVGDSKPALVEYTSELMLGGTNTVVLHNRCENLLLAAPIMLDLALLTELCQHPQTIHPVLSLLSFLFKAPLVPPDSPVINALFRQRSCMENILRSCVGLPPQNHILLEHKMERPRPGLKQVGLVAATSPVSNKKGLVPASTDDCTGDANGHPQVEEPQMPTT</sequence>
<dbReference type="InterPro" id="IPR036291">
    <property type="entry name" value="NAD(P)-bd_dom_sf"/>
</dbReference>
<gene>
    <name evidence="11" type="primary">ISYNA1_4</name>
    <name evidence="11" type="ORF">P7K49_014240</name>
</gene>
<comment type="function">
    <text evidence="8">Key enzyme in myo-inositol biosynthesis pathway that catalyzes the conversion of glucose 6-phosphate to 1-myo-inositol 1-phosphate in a NAD-dependent manner. Rate-limiting enzyme in the synthesis of all inositol-containing compounds.</text>
</comment>
<name>A0ABQ9VIU3_SAGOE</name>
<dbReference type="Pfam" id="PF01658">
    <property type="entry name" value="Inos-1-P_synth"/>
    <property type="match status" value="1"/>
</dbReference>
<evidence type="ECO:0000259" key="10">
    <source>
        <dbReference type="Pfam" id="PF01658"/>
    </source>
</evidence>